<evidence type="ECO:0000313" key="4">
    <source>
        <dbReference type="Proteomes" id="UP001500063"/>
    </source>
</evidence>
<dbReference type="InterPro" id="IPR052585">
    <property type="entry name" value="Lipid_raft_assoc_Zn_ADH"/>
</dbReference>
<dbReference type="EMBL" id="BAAABW010000004">
    <property type="protein sequence ID" value="GAA0335909.1"/>
    <property type="molecule type" value="Genomic_DNA"/>
</dbReference>
<dbReference type="SMART" id="SM00829">
    <property type="entry name" value="PKS_ER"/>
    <property type="match status" value="1"/>
</dbReference>
<gene>
    <name evidence="3" type="ORF">GCM10010319_09920</name>
</gene>
<protein>
    <submittedName>
        <fullName evidence="3">Zinc-binding dehydrogenase</fullName>
    </submittedName>
</protein>
<dbReference type="Proteomes" id="UP001500063">
    <property type="component" value="Unassembled WGS sequence"/>
</dbReference>
<reference evidence="3 4" key="1">
    <citation type="journal article" date="2019" name="Int. J. Syst. Evol. Microbiol.">
        <title>The Global Catalogue of Microorganisms (GCM) 10K type strain sequencing project: providing services to taxonomists for standard genome sequencing and annotation.</title>
        <authorList>
            <consortium name="The Broad Institute Genomics Platform"/>
            <consortium name="The Broad Institute Genome Sequencing Center for Infectious Disease"/>
            <person name="Wu L."/>
            <person name="Ma J."/>
        </authorList>
    </citation>
    <scope>NUCLEOTIDE SEQUENCE [LARGE SCALE GENOMIC DNA]</scope>
    <source>
        <strain evidence="3 4">JCM 4565</strain>
    </source>
</reference>
<feature type="region of interest" description="Disordered" evidence="1">
    <location>
        <begin position="1"/>
        <end position="25"/>
    </location>
</feature>
<dbReference type="SUPFAM" id="SSF51735">
    <property type="entry name" value="NAD(P)-binding Rossmann-fold domains"/>
    <property type="match status" value="1"/>
</dbReference>
<dbReference type="Gene3D" id="3.40.50.720">
    <property type="entry name" value="NAD(P)-binding Rossmann-like Domain"/>
    <property type="match status" value="1"/>
</dbReference>
<accession>A0ABN0WFU4</accession>
<dbReference type="PANTHER" id="PTHR43482">
    <property type="entry name" value="PROTEIN AST1-RELATED"/>
    <property type="match status" value="1"/>
</dbReference>
<comment type="caution">
    <text evidence="3">The sequence shown here is derived from an EMBL/GenBank/DDBJ whole genome shotgun (WGS) entry which is preliminary data.</text>
</comment>
<dbReference type="CDD" id="cd08270">
    <property type="entry name" value="MDR4"/>
    <property type="match status" value="1"/>
</dbReference>
<evidence type="ECO:0000256" key="1">
    <source>
        <dbReference type="SAM" id="MobiDB-lite"/>
    </source>
</evidence>
<dbReference type="InterPro" id="IPR013154">
    <property type="entry name" value="ADH-like_N"/>
</dbReference>
<dbReference type="Pfam" id="PF08240">
    <property type="entry name" value="ADH_N"/>
    <property type="match status" value="1"/>
</dbReference>
<feature type="domain" description="Enoyl reductase (ER)" evidence="2">
    <location>
        <begin position="9"/>
        <end position="306"/>
    </location>
</feature>
<dbReference type="Gene3D" id="3.90.180.10">
    <property type="entry name" value="Medium-chain alcohol dehydrogenases, catalytic domain"/>
    <property type="match status" value="1"/>
</dbReference>
<proteinExistence type="predicted"/>
<dbReference type="RefSeq" id="WP_344116367.1">
    <property type="nucleotide sequence ID" value="NZ_BAAABW010000004.1"/>
</dbReference>
<organism evidence="3 4">
    <name type="scientific">Streptomyces blastmyceticus</name>
    <dbReference type="NCBI Taxonomy" id="68180"/>
    <lineage>
        <taxon>Bacteria</taxon>
        <taxon>Bacillati</taxon>
        <taxon>Actinomycetota</taxon>
        <taxon>Actinomycetes</taxon>
        <taxon>Kitasatosporales</taxon>
        <taxon>Streptomycetaceae</taxon>
        <taxon>Streptomyces</taxon>
    </lineage>
</organism>
<dbReference type="InterPro" id="IPR036291">
    <property type="entry name" value="NAD(P)-bd_dom_sf"/>
</dbReference>
<dbReference type="Pfam" id="PF13602">
    <property type="entry name" value="ADH_zinc_N_2"/>
    <property type="match status" value="1"/>
</dbReference>
<dbReference type="InterPro" id="IPR011032">
    <property type="entry name" value="GroES-like_sf"/>
</dbReference>
<keyword evidence="4" id="KW-1185">Reference proteome</keyword>
<dbReference type="PANTHER" id="PTHR43482:SF1">
    <property type="entry name" value="PROTEIN AST1-RELATED"/>
    <property type="match status" value="1"/>
</dbReference>
<dbReference type="InterPro" id="IPR020843">
    <property type="entry name" value="ER"/>
</dbReference>
<evidence type="ECO:0000259" key="2">
    <source>
        <dbReference type="SMART" id="SM00829"/>
    </source>
</evidence>
<name>A0ABN0WFU4_9ACTN</name>
<sequence length="318" mass="32426">MRALLVDRSAPAGLRLGRSPDPEPAPHQALIRVAATSFNYGEIRHVLENAPDGAVLGWDAAGVVERAAADGSGPAVGTPVTTLGHDGAWAEFRAVDTDLIGIAPAGADPGAISTIPVAGASALRALHRIGPLLGKRILVTGATGGVGRYAVQLARLGGAHVVAVTGNPEAHGDSLRALGAHEVIVGPGAVDAPVDGVVDLVGGRQLVDAYQALAERGTLVAVGHATDESEHFPGGAFFGDQGRHDRSIATFFLLACTGLAPDLTWLSALVSAGELDPQISWRGSWGKAAEAAEALLGRRLHGKAVLELDWSVAVATTE</sequence>
<evidence type="ECO:0000313" key="3">
    <source>
        <dbReference type="EMBL" id="GAA0335909.1"/>
    </source>
</evidence>
<dbReference type="SUPFAM" id="SSF50129">
    <property type="entry name" value="GroES-like"/>
    <property type="match status" value="1"/>
</dbReference>